<dbReference type="PANTHER" id="PTHR30558:SF3">
    <property type="entry name" value="BIOPOLYMER TRANSPORT PROTEIN EXBD-RELATED"/>
    <property type="match status" value="1"/>
</dbReference>
<dbReference type="RefSeq" id="WP_145118182.1">
    <property type="nucleotide sequence ID" value="NZ_CP036292.1"/>
</dbReference>
<keyword evidence="3" id="KW-1003">Cell membrane</keyword>
<dbReference type="OrthoDB" id="9789920at2"/>
<keyword evidence="10" id="KW-1185">Reference proteome</keyword>
<dbReference type="Proteomes" id="UP000316770">
    <property type="component" value="Chromosome"/>
</dbReference>
<comment type="subcellular location">
    <subcellularLocation>
        <location evidence="1">Cell membrane</location>
        <topology evidence="1">Single-pass membrane protein</topology>
    </subcellularLocation>
    <subcellularLocation>
        <location evidence="7">Cell membrane</location>
        <topology evidence="7">Single-pass type II membrane protein</topology>
    </subcellularLocation>
</comment>
<sequence length="162" mass="18300">MKIRNKSEGIKNELQMTSMIDIVFLLLVFFIMTFKIVEQEGDFNIKMPLASQDQQSQSDDLNIPLKVRMEADANGELQRIRLNEIDLGTDFAKLRETVVGLVGAGGGPSEGEDGQEVEIDADYNLRYEYTIEAITMVTGEKRGKETVKLIDKIKFAPTRRPQ</sequence>
<evidence type="ECO:0000256" key="8">
    <source>
        <dbReference type="SAM" id="Phobius"/>
    </source>
</evidence>
<proteinExistence type="inferred from homology"/>
<evidence type="ECO:0000256" key="4">
    <source>
        <dbReference type="ARBA" id="ARBA00022692"/>
    </source>
</evidence>
<dbReference type="Pfam" id="PF02472">
    <property type="entry name" value="ExbD"/>
    <property type="match status" value="1"/>
</dbReference>
<accession>A0A518IPG6</accession>
<keyword evidence="7" id="KW-0813">Transport</keyword>
<dbReference type="GO" id="GO:0022857">
    <property type="term" value="F:transmembrane transporter activity"/>
    <property type="evidence" value="ECO:0007669"/>
    <property type="project" value="InterPro"/>
</dbReference>
<keyword evidence="6 8" id="KW-0472">Membrane</keyword>
<gene>
    <name evidence="9" type="ORF">Mal33_09630</name>
</gene>
<dbReference type="InterPro" id="IPR003400">
    <property type="entry name" value="ExbD"/>
</dbReference>
<evidence type="ECO:0000313" key="10">
    <source>
        <dbReference type="Proteomes" id="UP000316770"/>
    </source>
</evidence>
<evidence type="ECO:0000256" key="3">
    <source>
        <dbReference type="ARBA" id="ARBA00022475"/>
    </source>
</evidence>
<evidence type="ECO:0000313" key="9">
    <source>
        <dbReference type="EMBL" id="QDV54995.1"/>
    </source>
</evidence>
<protein>
    <submittedName>
        <fullName evidence="9">Biopolymer transport protein ExbD/TolR</fullName>
    </submittedName>
</protein>
<evidence type="ECO:0000256" key="1">
    <source>
        <dbReference type="ARBA" id="ARBA00004162"/>
    </source>
</evidence>
<evidence type="ECO:0000256" key="5">
    <source>
        <dbReference type="ARBA" id="ARBA00022989"/>
    </source>
</evidence>
<evidence type="ECO:0000256" key="2">
    <source>
        <dbReference type="ARBA" id="ARBA00005811"/>
    </source>
</evidence>
<comment type="similarity">
    <text evidence="2 7">Belongs to the ExbD/TolR family.</text>
</comment>
<dbReference type="PANTHER" id="PTHR30558">
    <property type="entry name" value="EXBD MEMBRANE COMPONENT OF PMF-DRIVEN MACROMOLECULE IMPORT SYSTEM"/>
    <property type="match status" value="1"/>
</dbReference>
<evidence type="ECO:0000256" key="6">
    <source>
        <dbReference type="ARBA" id="ARBA00023136"/>
    </source>
</evidence>
<reference evidence="9 10" key="1">
    <citation type="submission" date="2019-02" db="EMBL/GenBank/DDBJ databases">
        <title>Deep-cultivation of Planctomycetes and their phenomic and genomic characterization uncovers novel biology.</title>
        <authorList>
            <person name="Wiegand S."/>
            <person name="Jogler M."/>
            <person name="Boedeker C."/>
            <person name="Pinto D."/>
            <person name="Vollmers J."/>
            <person name="Rivas-Marin E."/>
            <person name="Kohn T."/>
            <person name="Peeters S.H."/>
            <person name="Heuer A."/>
            <person name="Rast P."/>
            <person name="Oberbeckmann S."/>
            <person name="Bunk B."/>
            <person name="Jeske O."/>
            <person name="Meyerdierks A."/>
            <person name="Storesund J.E."/>
            <person name="Kallscheuer N."/>
            <person name="Luecker S."/>
            <person name="Lage O.M."/>
            <person name="Pohl T."/>
            <person name="Merkel B.J."/>
            <person name="Hornburger P."/>
            <person name="Mueller R.-W."/>
            <person name="Bruemmer F."/>
            <person name="Labrenz M."/>
            <person name="Spormann A.M."/>
            <person name="Op den Camp H."/>
            <person name="Overmann J."/>
            <person name="Amann R."/>
            <person name="Jetten M.S.M."/>
            <person name="Mascher T."/>
            <person name="Medema M.H."/>
            <person name="Devos D.P."/>
            <person name="Kaster A.-K."/>
            <person name="Ovreas L."/>
            <person name="Rohde M."/>
            <person name="Galperin M.Y."/>
            <person name="Jogler C."/>
        </authorList>
    </citation>
    <scope>NUCLEOTIDE SEQUENCE [LARGE SCALE GENOMIC DNA]</scope>
    <source>
        <strain evidence="9 10">Mal33</strain>
    </source>
</reference>
<organism evidence="9 10">
    <name type="scientific">Rosistilla oblonga</name>
    <dbReference type="NCBI Taxonomy" id="2527990"/>
    <lineage>
        <taxon>Bacteria</taxon>
        <taxon>Pseudomonadati</taxon>
        <taxon>Planctomycetota</taxon>
        <taxon>Planctomycetia</taxon>
        <taxon>Pirellulales</taxon>
        <taxon>Pirellulaceae</taxon>
        <taxon>Rosistilla</taxon>
    </lineage>
</organism>
<dbReference type="GO" id="GO:0015031">
    <property type="term" value="P:protein transport"/>
    <property type="evidence" value="ECO:0007669"/>
    <property type="project" value="UniProtKB-KW"/>
</dbReference>
<evidence type="ECO:0000256" key="7">
    <source>
        <dbReference type="RuleBase" id="RU003879"/>
    </source>
</evidence>
<keyword evidence="4 7" id="KW-0812">Transmembrane</keyword>
<dbReference type="GO" id="GO:0005886">
    <property type="term" value="C:plasma membrane"/>
    <property type="evidence" value="ECO:0007669"/>
    <property type="project" value="UniProtKB-SubCell"/>
</dbReference>
<name>A0A518IPG6_9BACT</name>
<dbReference type="EMBL" id="CP036318">
    <property type="protein sequence ID" value="QDV54995.1"/>
    <property type="molecule type" value="Genomic_DNA"/>
</dbReference>
<feature type="transmembrane region" description="Helical" evidence="8">
    <location>
        <begin position="20"/>
        <end position="37"/>
    </location>
</feature>
<dbReference type="AlphaFoldDB" id="A0A518IPG6"/>
<keyword evidence="7" id="KW-0653">Protein transport</keyword>
<keyword evidence="5 8" id="KW-1133">Transmembrane helix</keyword>